<dbReference type="PANTHER" id="PTHR43757">
    <property type="entry name" value="AMINOMETHYLTRANSFERASE"/>
    <property type="match status" value="1"/>
</dbReference>
<keyword evidence="5" id="KW-1185">Reference proteome</keyword>
<reference evidence="4 5" key="1">
    <citation type="submission" date="2019-02" db="EMBL/GenBank/DDBJ databases">
        <title>Deep-cultivation of Planctomycetes and their phenomic and genomic characterization uncovers novel biology.</title>
        <authorList>
            <person name="Wiegand S."/>
            <person name="Jogler M."/>
            <person name="Boedeker C."/>
            <person name="Pinto D."/>
            <person name="Vollmers J."/>
            <person name="Rivas-Marin E."/>
            <person name="Kohn T."/>
            <person name="Peeters S.H."/>
            <person name="Heuer A."/>
            <person name="Rast P."/>
            <person name="Oberbeckmann S."/>
            <person name="Bunk B."/>
            <person name="Jeske O."/>
            <person name="Meyerdierks A."/>
            <person name="Storesund J.E."/>
            <person name="Kallscheuer N."/>
            <person name="Luecker S."/>
            <person name="Lage O.M."/>
            <person name="Pohl T."/>
            <person name="Merkel B.J."/>
            <person name="Hornburger P."/>
            <person name="Mueller R.-W."/>
            <person name="Bruemmer F."/>
            <person name="Labrenz M."/>
            <person name="Spormann A.M."/>
            <person name="Op den Camp H."/>
            <person name="Overmann J."/>
            <person name="Amann R."/>
            <person name="Jetten M.S.M."/>
            <person name="Mascher T."/>
            <person name="Medema M.H."/>
            <person name="Devos D.P."/>
            <person name="Kaster A.-K."/>
            <person name="Ovreas L."/>
            <person name="Rohde M."/>
            <person name="Galperin M.Y."/>
            <person name="Jogler C."/>
        </authorList>
    </citation>
    <scope>NUCLEOTIDE SEQUENCE [LARGE SCALE GENOMIC DNA]</scope>
    <source>
        <strain evidence="4 5">Mal52</strain>
    </source>
</reference>
<organism evidence="4 5">
    <name type="scientific">Symmachiella dynata</name>
    <dbReference type="NCBI Taxonomy" id="2527995"/>
    <lineage>
        <taxon>Bacteria</taxon>
        <taxon>Pseudomonadati</taxon>
        <taxon>Planctomycetota</taxon>
        <taxon>Planctomycetia</taxon>
        <taxon>Planctomycetales</taxon>
        <taxon>Planctomycetaceae</taxon>
        <taxon>Symmachiella</taxon>
    </lineage>
</organism>
<dbReference type="PIRSF" id="PIRSF006487">
    <property type="entry name" value="GcvT"/>
    <property type="match status" value="1"/>
</dbReference>
<keyword evidence="1" id="KW-0809">Transit peptide</keyword>
<evidence type="ECO:0000256" key="1">
    <source>
        <dbReference type="ARBA" id="ARBA00022946"/>
    </source>
</evidence>
<dbReference type="InterPro" id="IPR017703">
    <property type="entry name" value="YgfZ/GCV_T_CS"/>
</dbReference>
<gene>
    <name evidence="4" type="primary">gcvT_2</name>
    <name evidence="4" type="ORF">Mal52_45370</name>
</gene>
<evidence type="ECO:0000259" key="2">
    <source>
        <dbReference type="Pfam" id="PF01571"/>
    </source>
</evidence>
<dbReference type="InterPro" id="IPR006222">
    <property type="entry name" value="GCVT_N"/>
</dbReference>
<feature type="domain" description="Aminomethyltransferase C-terminal" evidence="3">
    <location>
        <begin position="277"/>
        <end position="350"/>
    </location>
</feature>
<dbReference type="SUPFAM" id="SSF103025">
    <property type="entry name" value="Folate-binding domain"/>
    <property type="match status" value="1"/>
</dbReference>
<accession>A0A517ZUB0</accession>
<dbReference type="PANTHER" id="PTHR43757:SF14">
    <property type="entry name" value="GLYCINE CLEAVAGE T-PROTEIN FAMILY"/>
    <property type="match status" value="1"/>
</dbReference>
<keyword evidence="4" id="KW-0808">Transferase</keyword>
<evidence type="ECO:0000313" key="4">
    <source>
        <dbReference type="EMBL" id="QDU46040.1"/>
    </source>
</evidence>
<sequence>MSLAITLADLQKQSGAVFAEDSVAAPLHYGNPHGEYAIADAEAGVVDFSQRCHFELTGNDRVKFLQNFCTNDLLPLQPGQGCEAFLTSLKGKVLAHLFVFVDENRLCIEAAAGTADVIAAHLDKYLIAEDVEIHPRSDEWGEFLLTGPDCLHRLSGLGIAVEDLLPYGHRAVDIDGIPLTIRRVNWTSQPGFSLVMARSELAAIWSRLIDGGIRPVGSQAFHALRIEACMPWDRVDITDDNLAQEVARTDQAISFSKGCYLGQEPIARIDALGHVNRELRGLRLTAGPVPPIGTPILGKEGGNAIGEITSAALSYRNDLPVALAYLRRNHVQPGGTVLVEQSDEPIPATVFWHE</sequence>
<dbReference type="SUPFAM" id="SSF101790">
    <property type="entry name" value="Aminomethyltransferase beta-barrel domain"/>
    <property type="match status" value="1"/>
</dbReference>
<proteinExistence type="predicted"/>
<name>A0A517ZUB0_9PLAN</name>
<dbReference type="RefSeq" id="WP_145378567.1">
    <property type="nucleotide sequence ID" value="NZ_CP036276.1"/>
</dbReference>
<dbReference type="Proteomes" id="UP000319383">
    <property type="component" value="Chromosome"/>
</dbReference>
<dbReference type="EC" id="2.1.2.10" evidence="4"/>
<dbReference type="GO" id="GO:0032259">
    <property type="term" value="P:methylation"/>
    <property type="evidence" value="ECO:0007669"/>
    <property type="project" value="UniProtKB-KW"/>
</dbReference>
<dbReference type="InterPro" id="IPR027266">
    <property type="entry name" value="TrmE/GcvT-like"/>
</dbReference>
<evidence type="ECO:0000313" key="5">
    <source>
        <dbReference type="Proteomes" id="UP000319383"/>
    </source>
</evidence>
<protein>
    <submittedName>
        <fullName evidence="4">Aminomethyltransferase</fullName>
        <ecNumber evidence="4">2.1.2.10</ecNumber>
    </submittedName>
</protein>
<keyword evidence="4" id="KW-0489">Methyltransferase</keyword>
<dbReference type="InterPro" id="IPR013977">
    <property type="entry name" value="GcvT_C"/>
</dbReference>
<dbReference type="Pfam" id="PF01571">
    <property type="entry name" value="GCV_T"/>
    <property type="match status" value="1"/>
</dbReference>
<dbReference type="GO" id="GO:0008168">
    <property type="term" value="F:methyltransferase activity"/>
    <property type="evidence" value="ECO:0007669"/>
    <property type="project" value="UniProtKB-KW"/>
</dbReference>
<dbReference type="Pfam" id="PF08669">
    <property type="entry name" value="GCV_T_C"/>
    <property type="match status" value="1"/>
</dbReference>
<evidence type="ECO:0000259" key="3">
    <source>
        <dbReference type="Pfam" id="PF08669"/>
    </source>
</evidence>
<dbReference type="GO" id="GO:0004047">
    <property type="term" value="F:aminomethyltransferase activity"/>
    <property type="evidence" value="ECO:0007669"/>
    <property type="project" value="UniProtKB-EC"/>
</dbReference>
<dbReference type="InterPro" id="IPR028896">
    <property type="entry name" value="GcvT/YgfZ/DmdA"/>
</dbReference>
<feature type="domain" description="GCVT N-terminal" evidence="2">
    <location>
        <begin position="12"/>
        <end position="245"/>
    </location>
</feature>
<dbReference type="KEGG" id="sdyn:Mal52_45370"/>
<dbReference type="EMBL" id="CP036276">
    <property type="protein sequence ID" value="QDU46040.1"/>
    <property type="molecule type" value="Genomic_DNA"/>
</dbReference>
<dbReference type="AlphaFoldDB" id="A0A517ZUB0"/>
<dbReference type="Gene3D" id="3.30.1360.120">
    <property type="entry name" value="Probable tRNA modification gtpase trme, domain 1"/>
    <property type="match status" value="1"/>
</dbReference>
<dbReference type="NCBIfam" id="TIGR03317">
    <property type="entry name" value="ygfZ_signature"/>
    <property type="match status" value="1"/>
</dbReference>
<dbReference type="InterPro" id="IPR029043">
    <property type="entry name" value="GcvT/YgfZ_C"/>
</dbReference>